<dbReference type="Proteomes" id="UP001157502">
    <property type="component" value="Chromosome 12"/>
</dbReference>
<organism evidence="1 2">
    <name type="scientific">Dallia pectoralis</name>
    <name type="common">Alaska blackfish</name>
    <dbReference type="NCBI Taxonomy" id="75939"/>
    <lineage>
        <taxon>Eukaryota</taxon>
        <taxon>Metazoa</taxon>
        <taxon>Chordata</taxon>
        <taxon>Craniata</taxon>
        <taxon>Vertebrata</taxon>
        <taxon>Euteleostomi</taxon>
        <taxon>Actinopterygii</taxon>
        <taxon>Neopterygii</taxon>
        <taxon>Teleostei</taxon>
        <taxon>Protacanthopterygii</taxon>
        <taxon>Esociformes</taxon>
        <taxon>Umbridae</taxon>
        <taxon>Dallia</taxon>
    </lineage>
</organism>
<comment type="caution">
    <text evidence="1">The sequence shown here is derived from an EMBL/GenBank/DDBJ whole genome shotgun (WGS) entry which is preliminary data.</text>
</comment>
<sequence>MPLAVTQGEGHRGLLGSPSQRVLFPPTVARIVPVDGRRLGVPRSCLSVPVPDPALGKVPFSLESLKDGPYDSLRVGRGGERSEVTRDSCSALRQGQSVTPVTRQSAAKARDQTPRSLISIASCQTCPEWSHPNQVLRRSTWAPAPVMEKETGHDCVFTY</sequence>
<dbReference type="EMBL" id="CM055739">
    <property type="protein sequence ID" value="KAJ8003806.1"/>
    <property type="molecule type" value="Genomic_DNA"/>
</dbReference>
<keyword evidence="2" id="KW-1185">Reference proteome</keyword>
<protein>
    <submittedName>
        <fullName evidence="1">Uncharacterized protein</fullName>
    </submittedName>
</protein>
<accession>A0ACC2GJM3</accession>
<reference evidence="1" key="1">
    <citation type="submission" date="2021-05" db="EMBL/GenBank/DDBJ databases">
        <authorList>
            <person name="Pan Q."/>
            <person name="Jouanno E."/>
            <person name="Zahm M."/>
            <person name="Klopp C."/>
            <person name="Cabau C."/>
            <person name="Louis A."/>
            <person name="Berthelot C."/>
            <person name="Parey E."/>
            <person name="Roest Crollius H."/>
            <person name="Montfort J."/>
            <person name="Robinson-Rechavi M."/>
            <person name="Bouchez O."/>
            <person name="Lampietro C."/>
            <person name="Lopez Roques C."/>
            <person name="Donnadieu C."/>
            <person name="Postlethwait J."/>
            <person name="Bobe J."/>
            <person name="Dillon D."/>
            <person name="Chandos A."/>
            <person name="von Hippel F."/>
            <person name="Guiguen Y."/>
        </authorList>
    </citation>
    <scope>NUCLEOTIDE SEQUENCE</scope>
    <source>
        <strain evidence="1">YG-Jan2019</strain>
    </source>
</reference>
<evidence type="ECO:0000313" key="1">
    <source>
        <dbReference type="EMBL" id="KAJ8003806.1"/>
    </source>
</evidence>
<gene>
    <name evidence="1" type="ORF">DPEC_G00152230</name>
</gene>
<evidence type="ECO:0000313" key="2">
    <source>
        <dbReference type="Proteomes" id="UP001157502"/>
    </source>
</evidence>
<name>A0ACC2GJM3_DALPE</name>
<proteinExistence type="predicted"/>